<reference evidence="10 11" key="1">
    <citation type="submission" date="2018-10" db="EMBL/GenBank/DDBJ databases">
        <title>Histidinibacterium lentulum gen. nov., sp. nov., a marine bacterium from the culture broth of Picochlorum sp. 122.</title>
        <authorList>
            <person name="Wang G."/>
        </authorList>
    </citation>
    <scope>NUCLEOTIDE SEQUENCE [LARGE SCALE GENOMIC DNA]</scope>
    <source>
        <strain evidence="10 11">B17</strain>
    </source>
</reference>
<feature type="transmembrane region" description="Helical" evidence="8">
    <location>
        <begin position="322"/>
        <end position="348"/>
    </location>
</feature>
<keyword evidence="2 8" id="KW-0813">Transport</keyword>
<dbReference type="PANTHER" id="PTHR43357:SF4">
    <property type="entry name" value="INNER MEMBRANE ABC TRANSPORTER PERMEASE PROTEIN YDCV"/>
    <property type="match status" value="1"/>
</dbReference>
<feature type="transmembrane region" description="Helical" evidence="8">
    <location>
        <begin position="550"/>
        <end position="575"/>
    </location>
</feature>
<evidence type="ECO:0000259" key="9">
    <source>
        <dbReference type="PROSITE" id="PS50928"/>
    </source>
</evidence>
<feature type="transmembrane region" description="Helical" evidence="8">
    <location>
        <begin position="271"/>
        <end position="290"/>
    </location>
</feature>
<evidence type="ECO:0000313" key="10">
    <source>
        <dbReference type="EMBL" id="ROU03425.1"/>
    </source>
</evidence>
<dbReference type="AlphaFoldDB" id="A0A3N2R7G0"/>
<dbReference type="Gene3D" id="1.10.3720.10">
    <property type="entry name" value="MetI-like"/>
    <property type="match status" value="2"/>
</dbReference>
<evidence type="ECO:0000313" key="11">
    <source>
        <dbReference type="Proteomes" id="UP000268016"/>
    </source>
</evidence>
<feature type="transmembrane region" description="Helical" evidence="8">
    <location>
        <begin position="420"/>
        <end position="443"/>
    </location>
</feature>
<feature type="transmembrane region" description="Helical" evidence="8">
    <location>
        <begin position="215"/>
        <end position="237"/>
    </location>
</feature>
<accession>A0A3N2R7G0</accession>
<keyword evidence="3" id="KW-1003">Cell membrane</keyword>
<feature type="transmembrane region" description="Helical" evidence="8">
    <location>
        <begin position="499"/>
        <end position="520"/>
    </location>
</feature>
<keyword evidence="5 8" id="KW-0812">Transmembrane</keyword>
<feature type="transmembrane region" description="Helical" evidence="8">
    <location>
        <begin position="171"/>
        <end position="194"/>
    </location>
</feature>
<dbReference type="SUPFAM" id="SSF161098">
    <property type="entry name" value="MetI-like"/>
    <property type="match status" value="2"/>
</dbReference>
<feature type="transmembrane region" description="Helical" evidence="8">
    <location>
        <begin position="385"/>
        <end position="408"/>
    </location>
</feature>
<dbReference type="PANTHER" id="PTHR43357">
    <property type="entry name" value="INNER MEMBRANE ABC TRANSPORTER PERMEASE PROTEIN YDCV"/>
    <property type="match status" value="1"/>
</dbReference>
<organism evidence="10 11">
    <name type="scientific">Histidinibacterium lentulum</name>
    <dbReference type="NCBI Taxonomy" id="2480588"/>
    <lineage>
        <taxon>Bacteria</taxon>
        <taxon>Pseudomonadati</taxon>
        <taxon>Pseudomonadota</taxon>
        <taxon>Alphaproteobacteria</taxon>
        <taxon>Rhodobacterales</taxon>
        <taxon>Paracoccaceae</taxon>
        <taxon>Histidinibacterium</taxon>
    </lineage>
</organism>
<evidence type="ECO:0000256" key="1">
    <source>
        <dbReference type="ARBA" id="ARBA00004429"/>
    </source>
</evidence>
<dbReference type="InterPro" id="IPR000515">
    <property type="entry name" value="MetI-like"/>
</dbReference>
<dbReference type="OrthoDB" id="9782004at2"/>
<feature type="transmembrane region" description="Helical" evidence="8">
    <location>
        <begin position="85"/>
        <end position="107"/>
    </location>
</feature>
<dbReference type="GO" id="GO:0005886">
    <property type="term" value="C:plasma membrane"/>
    <property type="evidence" value="ECO:0007669"/>
    <property type="project" value="UniProtKB-SubCell"/>
</dbReference>
<comment type="caution">
    <text evidence="10">The sequence shown here is derived from an EMBL/GenBank/DDBJ whole genome shotgun (WGS) entry which is preliminary data.</text>
</comment>
<dbReference type="EMBL" id="RDRB01000002">
    <property type="protein sequence ID" value="ROU03425.1"/>
    <property type="molecule type" value="Genomic_DNA"/>
</dbReference>
<dbReference type="PROSITE" id="PS50928">
    <property type="entry name" value="ABC_TM1"/>
    <property type="match status" value="2"/>
</dbReference>
<sequence>MALIDEASAVTRRMGRAVPAGSRLVVWGLLLFLAWQVAMPIAGVFVASLKDLRPLDDGFLTSPLVLGNFGEIIASGGLWRVTSTTFVFAFLSSTIALVVGSLLAFVTVRSDLPFGWLVATLVLLQLTIPELLVAISWTFLLGPDLGLFNQGWAALTGAEAPLFDVYSLGGMVLVESMILVPLIYLFAVPAFSALDGSLEDAAAMSGAGHWRSMKSISVPLIAPALVATWIIAFMRAWEAFEVPWVLGLRERIMTYATRIYWDTVTPPSDTGIISAYAVPMILLAGLMVWAHRRVSSRSARYAVISGKPAPLRRLRLTGVARVAVAAVTLLVVTFGILLPFLMLVWLSLVPFYRPPSLEALSAVSLGSWERVFVAEGLGKAVMSSFVIGLGASAALVALSVLVGWVSIVSGARGSGIARTLCFLPVALPNIVVGLAFLWIYMLIGVQTSQSYVVLVLAYVTLFLPVVSQNVLTQFGQINGELFEAPRLCGAREIRIMVQIALPLLAPAVFASVLYILIWSFKELPASLLLSGSSTRPMAVFMFDLSRNGSVSVLAAIALITVLILSVLIVLFRLLARRIGLRGF</sequence>
<keyword evidence="7 8" id="KW-0472">Membrane</keyword>
<comment type="subcellular location">
    <subcellularLocation>
        <location evidence="1">Cell inner membrane</location>
        <topology evidence="1">Multi-pass membrane protein</topology>
    </subcellularLocation>
    <subcellularLocation>
        <location evidence="8">Cell membrane</location>
        <topology evidence="8">Multi-pass membrane protein</topology>
    </subcellularLocation>
</comment>
<dbReference type="RefSeq" id="WP_123640960.1">
    <property type="nucleotide sequence ID" value="NZ_ML119082.1"/>
</dbReference>
<keyword evidence="6 8" id="KW-1133">Transmembrane helix</keyword>
<feature type="transmembrane region" description="Helical" evidence="8">
    <location>
        <begin position="114"/>
        <end position="140"/>
    </location>
</feature>
<feature type="domain" description="ABC transmembrane type-1" evidence="9">
    <location>
        <begin position="381"/>
        <end position="571"/>
    </location>
</feature>
<evidence type="ECO:0000256" key="6">
    <source>
        <dbReference type="ARBA" id="ARBA00022989"/>
    </source>
</evidence>
<evidence type="ECO:0000256" key="8">
    <source>
        <dbReference type="RuleBase" id="RU363032"/>
    </source>
</evidence>
<comment type="similarity">
    <text evidence="8">Belongs to the binding-protein-dependent transport system permease family.</text>
</comment>
<evidence type="ECO:0000256" key="5">
    <source>
        <dbReference type="ARBA" id="ARBA00022692"/>
    </source>
</evidence>
<feature type="transmembrane region" description="Helical" evidence="8">
    <location>
        <begin position="449"/>
        <end position="466"/>
    </location>
</feature>
<evidence type="ECO:0000256" key="7">
    <source>
        <dbReference type="ARBA" id="ARBA00023136"/>
    </source>
</evidence>
<dbReference type="InterPro" id="IPR035906">
    <property type="entry name" value="MetI-like_sf"/>
</dbReference>
<dbReference type="CDD" id="cd06261">
    <property type="entry name" value="TM_PBP2"/>
    <property type="match status" value="2"/>
</dbReference>
<evidence type="ECO:0000256" key="4">
    <source>
        <dbReference type="ARBA" id="ARBA00022519"/>
    </source>
</evidence>
<evidence type="ECO:0000256" key="2">
    <source>
        <dbReference type="ARBA" id="ARBA00022448"/>
    </source>
</evidence>
<protein>
    <submittedName>
        <fullName evidence="10">Iron ABC transporter permease</fullName>
    </submittedName>
</protein>
<dbReference type="Pfam" id="PF00528">
    <property type="entry name" value="BPD_transp_1"/>
    <property type="match status" value="2"/>
</dbReference>
<proteinExistence type="inferred from homology"/>
<gene>
    <name evidence="10" type="ORF">EAT49_03720</name>
</gene>
<keyword evidence="11" id="KW-1185">Reference proteome</keyword>
<keyword evidence="4" id="KW-0997">Cell inner membrane</keyword>
<feature type="domain" description="ABC transmembrane type-1" evidence="9">
    <location>
        <begin position="82"/>
        <end position="291"/>
    </location>
</feature>
<name>A0A3N2R7G0_9RHOB</name>
<dbReference type="GO" id="GO:0055085">
    <property type="term" value="P:transmembrane transport"/>
    <property type="evidence" value="ECO:0007669"/>
    <property type="project" value="InterPro"/>
</dbReference>
<feature type="transmembrane region" description="Helical" evidence="8">
    <location>
        <begin position="24"/>
        <end position="47"/>
    </location>
</feature>
<dbReference type="Proteomes" id="UP000268016">
    <property type="component" value="Unassembled WGS sequence"/>
</dbReference>
<evidence type="ECO:0000256" key="3">
    <source>
        <dbReference type="ARBA" id="ARBA00022475"/>
    </source>
</evidence>